<evidence type="ECO:0000313" key="3">
    <source>
        <dbReference type="EMBL" id="SEL58634.1"/>
    </source>
</evidence>
<dbReference type="RefSeq" id="WP_175495908.1">
    <property type="nucleotide sequence ID" value="NZ_FNZQ01000006.1"/>
</dbReference>
<evidence type="ECO:0000256" key="1">
    <source>
        <dbReference type="SAM" id="SignalP"/>
    </source>
</evidence>
<dbReference type="SUPFAM" id="SSF50952">
    <property type="entry name" value="Soluble quinoprotein glucose dehydrogenase"/>
    <property type="match status" value="1"/>
</dbReference>
<dbReference type="InterPro" id="IPR011041">
    <property type="entry name" value="Quinoprot_gluc/sorb_DH_b-prop"/>
</dbReference>
<protein>
    <submittedName>
        <fullName evidence="3">Glucose/arabinose dehydrogenase, beta-propeller fold</fullName>
    </submittedName>
</protein>
<dbReference type="InterPro" id="IPR012938">
    <property type="entry name" value="Glc/Sorbosone_DH"/>
</dbReference>
<dbReference type="PANTHER" id="PTHR19328:SF75">
    <property type="entry name" value="ALDOSE SUGAR DEHYDROGENASE YLII"/>
    <property type="match status" value="1"/>
</dbReference>
<dbReference type="PANTHER" id="PTHR19328">
    <property type="entry name" value="HEDGEHOG-INTERACTING PROTEIN"/>
    <property type="match status" value="1"/>
</dbReference>
<keyword evidence="1" id="KW-0732">Signal</keyword>
<feature type="chain" id="PRO_5011685800" evidence="1">
    <location>
        <begin position="20"/>
        <end position="398"/>
    </location>
</feature>
<gene>
    <name evidence="3" type="ORF">SAMN04488526_3052</name>
</gene>
<reference evidence="3 4" key="1">
    <citation type="submission" date="2016-10" db="EMBL/GenBank/DDBJ databases">
        <authorList>
            <person name="de Groot N.N."/>
        </authorList>
    </citation>
    <scope>NUCLEOTIDE SEQUENCE [LARGE SCALE GENOMIC DNA]</scope>
    <source>
        <strain evidence="3 4">DSM 14858</strain>
    </source>
</reference>
<dbReference type="Proteomes" id="UP000199283">
    <property type="component" value="Unassembled WGS sequence"/>
</dbReference>
<evidence type="ECO:0000313" key="4">
    <source>
        <dbReference type="Proteomes" id="UP000199283"/>
    </source>
</evidence>
<accession>A0A1H7RFE2</accession>
<feature type="signal peptide" evidence="1">
    <location>
        <begin position="1"/>
        <end position="19"/>
    </location>
</feature>
<dbReference type="Pfam" id="PF07995">
    <property type="entry name" value="GSDH"/>
    <property type="match status" value="1"/>
</dbReference>
<sequence>MIRTTTTLAFALISTMATAQQHSGRDENRVLSSAGPIQIEELATLEFPWGMEALPESGLLITEKVGALRRWSEADGLSDPISGLPEIEYQGQGGLLDVALHPDFAENGLVYLYYVMAAEDQPEEPALDNDPRLGPFVNTEDRVLKGGVVWRARLDGDTLVEGKELWRQEPFSVGLGQFGGRLVFRDDGTLIITSGDRQRFEPAQSYETNLGKILRINDDGSIPEDNPYWTAGSPLDAVWSLGHRNPLGAAIRPETGELYTHEMGPLYGDELNVPVPSGNYGWPEVSNGENYNRQPIAHHETALERFERPLFYWRPAVSPSGLMFYNGDMFADWKGNAFLGGLSVQALVRVSFDGENVSGSEQINLYRRVRDVMQADDGAILILTDYEDGKLLRLTPAE</sequence>
<dbReference type="Gene3D" id="2.120.10.30">
    <property type="entry name" value="TolB, C-terminal domain"/>
    <property type="match status" value="1"/>
</dbReference>
<name>A0A1H7RFE2_9RHOB</name>
<dbReference type="EMBL" id="FNZQ01000006">
    <property type="protein sequence ID" value="SEL58634.1"/>
    <property type="molecule type" value="Genomic_DNA"/>
</dbReference>
<dbReference type="InterPro" id="IPR011042">
    <property type="entry name" value="6-blade_b-propeller_TolB-like"/>
</dbReference>
<feature type="domain" description="Glucose/Sorbosone dehydrogenase" evidence="2">
    <location>
        <begin position="45"/>
        <end position="393"/>
    </location>
</feature>
<organism evidence="3 4">
    <name type="scientific">Jannaschia helgolandensis</name>
    <dbReference type="NCBI Taxonomy" id="188906"/>
    <lineage>
        <taxon>Bacteria</taxon>
        <taxon>Pseudomonadati</taxon>
        <taxon>Pseudomonadota</taxon>
        <taxon>Alphaproteobacteria</taxon>
        <taxon>Rhodobacterales</taxon>
        <taxon>Roseobacteraceae</taxon>
        <taxon>Jannaschia</taxon>
    </lineage>
</organism>
<keyword evidence="4" id="KW-1185">Reference proteome</keyword>
<evidence type="ECO:0000259" key="2">
    <source>
        <dbReference type="Pfam" id="PF07995"/>
    </source>
</evidence>
<dbReference type="AlphaFoldDB" id="A0A1H7RFE2"/>
<proteinExistence type="predicted"/>